<dbReference type="EMBL" id="QGSV01000455">
    <property type="protein sequence ID" value="PWU43337.1"/>
    <property type="molecule type" value="Genomic_DNA"/>
</dbReference>
<dbReference type="InterPro" id="IPR000182">
    <property type="entry name" value="GNAT_dom"/>
</dbReference>
<evidence type="ECO:0000313" key="3">
    <source>
        <dbReference type="Proteomes" id="UP000245683"/>
    </source>
</evidence>
<evidence type="ECO:0000313" key="2">
    <source>
        <dbReference type="EMBL" id="PWU43337.1"/>
    </source>
</evidence>
<protein>
    <recommendedName>
        <fullName evidence="1">N-acetyltransferase domain-containing protein</fullName>
    </recommendedName>
</protein>
<sequence>MRAAVEHLSRHWVHRDPALVVADNPRARRFYERFGFTLDGASRAQPVGSFTVCQRPPAATRVQGRDPFPR</sequence>
<reference evidence="3" key="1">
    <citation type="submission" date="2018-05" db="EMBL/GenBank/DDBJ databases">
        <title>Micromonospora globispora sp. nov. and Micromonospora rugosa sp. nov., isolated from marine sediment.</title>
        <authorList>
            <person name="Carro L."/>
            <person name="Aysel V."/>
            <person name="Cetin D."/>
            <person name="Igual J.M."/>
            <person name="Klenk H.-P."/>
            <person name="Trujillo M.E."/>
            <person name="Sahin N."/>
        </authorList>
    </citation>
    <scope>NUCLEOTIDE SEQUENCE [LARGE SCALE GENOMIC DNA]</scope>
    <source>
        <strain evidence="3">S2904</strain>
    </source>
</reference>
<dbReference type="OrthoDB" id="5243635at2"/>
<dbReference type="InterPro" id="IPR016181">
    <property type="entry name" value="Acyl_CoA_acyltransferase"/>
</dbReference>
<dbReference type="AlphaFoldDB" id="A0A317JRA9"/>
<dbReference type="RefSeq" id="WP_109948192.1">
    <property type="nucleotide sequence ID" value="NZ_QGGF01000159.1"/>
</dbReference>
<dbReference type="Proteomes" id="UP000245683">
    <property type="component" value="Unassembled WGS sequence"/>
</dbReference>
<organism evidence="2 3">
    <name type="scientific">Micromonospora globispora</name>
    <dbReference type="NCBI Taxonomy" id="1450148"/>
    <lineage>
        <taxon>Bacteria</taxon>
        <taxon>Bacillati</taxon>
        <taxon>Actinomycetota</taxon>
        <taxon>Actinomycetes</taxon>
        <taxon>Micromonosporales</taxon>
        <taxon>Micromonosporaceae</taxon>
        <taxon>Micromonospora</taxon>
    </lineage>
</organism>
<evidence type="ECO:0000259" key="1">
    <source>
        <dbReference type="PROSITE" id="PS51186"/>
    </source>
</evidence>
<gene>
    <name evidence="2" type="ORF">DLJ46_31895</name>
</gene>
<feature type="domain" description="N-acetyltransferase" evidence="1">
    <location>
        <begin position="1"/>
        <end position="58"/>
    </location>
</feature>
<dbReference type="Gene3D" id="3.40.630.30">
    <property type="match status" value="1"/>
</dbReference>
<accession>A0A317JRA9</accession>
<dbReference type="PROSITE" id="PS51186">
    <property type="entry name" value="GNAT"/>
    <property type="match status" value="1"/>
</dbReference>
<keyword evidence="3" id="KW-1185">Reference proteome</keyword>
<dbReference type="SUPFAM" id="SSF55729">
    <property type="entry name" value="Acyl-CoA N-acyltransferases (Nat)"/>
    <property type="match status" value="1"/>
</dbReference>
<proteinExistence type="predicted"/>
<name>A0A317JRA9_9ACTN</name>
<dbReference type="GO" id="GO:0016747">
    <property type="term" value="F:acyltransferase activity, transferring groups other than amino-acyl groups"/>
    <property type="evidence" value="ECO:0007669"/>
    <property type="project" value="InterPro"/>
</dbReference>
<comment type="caution">
    <text evidence="2">The sequence shown here is derived from an EMBL/GenBank/DDBJ whole genome shotgun (WGS) entry which is preliminary data.</text>
</comment>